<dbReference type="AlphaFoldDB" id="A0A0G3GV55"/>
<reference evidence="4" key="2">
    <citation type="submission" date="2015-05" db="EMBL/GenBank/DDBJ databases">
        <title>Complete genome sequence of Corynebacterium mustelae DSM 45274, isolated from various tissues of a male ferret with lethal sepsis.</title>
        <authorList>
            <person name="Ruckert C."/>
            <person name="Albersmeier A."/>
            <person name="Winkler A."/>
            <person name="Tauch A."/>
        </authorList>
    </citation>
    <scope>NUCLEOTIDE SEQUENCE [LARGE SCALE GENOMIC DNA]</scope>
    <source>
        <strain evidence="4">DSM 45274</strain>
    </source>
</reference>
<name>A0A0G3GV55_9CORY</name>
<organism evidence="3 4">
    <name type="scientific">Corynebacterium mustelae</name>
    <dbReference type="NCBI Taxonomy" id="571915"/>
    <lineage>
        <taxon>Bacteria</taxon>
        <taxon>Bacillati</taxon>
        <taxon>Actinomycetota</taxon>
        <taxon>Actinomycetes</taxon>
        <taxon>Mycobacteriales</taxon>
        <taxon>Corynebacteriaceae</taxon>
        <taxon>Corynebacterium</taxon>
    </lineage>
</organism>
<gene>
    <name evidence="3" type="ORF">CMUST_03500</name>
</gene>
<dbReference type="PATRIC" id="fig|571915.4.peg.743"/>
<feature type="domain" description="Ferrous iron transporter FeoA-like" evidence="2">
    <location>
        <begin position="17"/>
        <end position="91"/>
    </location>
</feature>
<dbReference type="STRING" id="571915.CMUST_03500"/>
<dbReference type="RefSeq" id="WP_047261339.1">
    <property type="nucleotide sequence ID" value="NZ_CP011542.1"/>
</dbReference>
<proteinExistence type="predicted"/>
<protein>
    <submittedName>
        <fullName evidence="3">Fe2+ transport system protein A</fullName>
    </submittedName>
</protein>
<dbReference type="KEGG" id="cmv:CMUST_03500"/>
<dbReference type="SUPFAM" id="SSF50037">
    <property type="entry name" value="C-terminal domain of transcriptional repressors"/>
    <property type="match status" value="1"/>
</dbReference>
<evidence type="ECO:0000313" key="3">
    <source>
        <dbReference type="EMBL" id="AKK05044.1"/>
    </source>
</evidence>
<dbReference type="InterPro" id="IPR008988">
    <property type="entry name" value="Transcriptional_repressor_C"/>
</dbReference>
<dbReference type="Proteomes" id="UP000035199">
    <property type="component" value="Chromosome"/>
</dbReference>
<evidence type="ECO:0000259" key="2">
    <source>
        <dbReference type="SMART" id="SM00899"/>
    </source>
</evidence>
<dbReference type="OrthoDB" id="4420166at2"/>
<dbReference type="InterPro" id="IPR038157">
    <property type="entry name" value="FeoA_core_dom"/>
</dbReference>
<accession>A0A0G3GV55</accession>
<dbReference type="Gene3D" id="2.30.30.90">
    <property type="match status" value="1"/>
</dbReference>
<evidence type="ECO:0000256" key="1">
    <source>
        <dbReference type="ARBA" id="ARBA00023004"/>
    </source>
</evidence>
<dbReference type="SMART" id="SM00899">
    <property type="entry name" value="FeoA"/>
    <property type="match status" value="1"/>
</dbReference>
<sequence length="93" mass="9862">MATLPKITTTTTAPEHFALSAVPIGNQCVISDFMGPMITEPMRRRLAELGLRPGIVVLVTQKTANGGRVLKVGGTRYAVDGLTAKSVHVTTTQ</sequence>
<dbReference type="InterPro" id="IPR007167">
    <property type="entry name" value="Fe-transptr_FeoA-like"/>
</dbReference>
<dbReference type="EMBL" id="CP011542">
    <property type="protein sequence ID" value="AKK05044.1"/>
    <property type="molecule type" value="Genomic_DNA"/>
</dbReference>
<dbReference type="Pfam" id="PF04023">
    <property type="entry name" value="FeoA"/>
    <property type="match status" value="1"/>
</dbReference>
<evidence type="ECO:0000313" key="4">
    <source>
        <dbReference type="Proteomes" id="UP000035199"/>
    </source>
</evidence>
<dbReference type="GO" id="GO:0046914">
    <property type="term" value="F:transition metal ion binding"/>
    <property type="evidence" value="ECO:0007669"/>
    <property type="project" value="InterPro"/>
</dbReference>
<reference evidence="3 4" key="1">
    <citation type="journal article" date="2015" name="Genome Announc.">
        <title>Complete Genome Sequence of the Type Strain Corynebacterium mustelae DSM 45274, Isolated from Various Tissues of a Male Ferret with Lethal Sepsis.</title>
        <authorList>
            <person name="Ruckert C."/>
            <person name="Eimer J."/>
            <person name="Winkler A."/>
            <person name="Tauch A."/>
        </authorList>
    </citation>
    <scope>NUCLEOTIDE SEQUENCE [LARGE SCALE GENOMIC DNA]</scope>
    <source>
        <strain evidence="3 4">DSM 45274</strain>
    </source>
</reference>
<keyword evidence="4" id="KW-1185">Reference proteome</keyword>
<keyword evidence="1" id="KW-0408">Iron</keyword>